<keyword evidence="2" id="KW-1185">Reference proteome</keyword>
<reference evidence="2" key="1">
    <citation type="submission" date="2011-08" db="EMBL/GenBank/DDBJ databases">
        <authorList>
            <person name="Rombauts S."/>
        </authorList>
    </citation>
    <scope>NUCLEOTIDE SEQUENCE</scope>
    <source>
        <strain evidence="2">London</strain>
    </source>
</reference>
<dbReference type="EnsemblMetazoa" id="tetur03g00590.1">
    <property type="protein sequence ID" value="tetur03g00590.1"/>
    <property type="gene ID" value="tetur03g00590"/>
</dbReference>
<sequence length="211" mass="24870">MVMFKDKTFEAGFREHPEHCQTYCFRLIINPGSPKPCVNPFKSGKICYVKAHYYVEDDSYTKGYPSPLRSTVLPPRRKYHQSSLVKKEILPPRPTRKYHQSSPMVEKKDLFPSNPPYEIEASKVHSNKNRYDYFQTKKLIESHLRSKPIANRRYNFTEHMKLKTTTSTTPKPVLTYDRVNVDKEIKKFKMMTAMQKSNGRITIYKVLIINK</sequence>
<dbReference type="Proteomes" id="UP000015104">
    <property type="component" value="Unassembled WGS sequence"/>
</dbReference>
<evidence type="ECO:0000313" key="2">
    <source>
        <dbReference type="Proteomes" id="UP000015104"/>
    </source>
</evidence>
<protein>
    <submittedName>
        <fullName evidence="1">Uncharacterized protein</fullName>
    </submittedName>
</protein>
<accession>T1JYJ5</accession>
<name>T1JYJ5_TETUR</name>
<evidence type="ECO:0000313" key="1">
    <source>
        <dbReference type="EnsemblMetazoa" id="tetur03g00590.1"/>
    </source>
</evidence>
<proteinExistence type="predicted"/>
<organism evidence="1 2">
    <name type="scientific">Tetranychus urticae</name>
    <name type="common">Two-spotted spider mite</name>
    <dbReference type="NCBI Taxonomy" id="32264"/>
    <lineage>
        <taxon>Eukaryota</taxon>
        <taxon>Metazoa</taxon>
        <taxon>Ecdysozoa</taxon>
        <taxon>Arthropoda</taxon>
        <taxon>Chelicerata</taxon>
        <taxon>Arachnida</taxon>
        <taxon>Acari</taxon>
        <taxon>Acariformes</taxon>
        <taxon>Trombidiformes</taxon>
        <taxon>Prostigmata</taxon>
        <taxon>Eleutherengona</taxon>
        <taxon>Raphignathae</taxon>
        <taxon>Tetranychoidea</taxon>
        <taxon>Tetranychidae</taxon>
        <taxon>Tetranychus</taxon>
    </lineage>
</organism>
<dbReference type="EMBL" id="CAEY01001108">
    <property type="status" value="NOT_ANNOTATED_CDS"/>
    <property type="molecule type" value="Genomic_DNA"/>
</dbReference>
<dbReference type="HOGENOM" id="CLU_1306288_0_0_1"/>
<reference evidence="1" key="2">
    <citation type="submission" date="2015-06" db="UniProtKB">
        <authorList>
            <consortium name="EnsemblMetazoa"/>
        </authorList>
    </citation>
    <scope>IDENTIFICATION</scope>
</reference>
<dbReference type="AlphaFoldDB" id="T1JYJ5"/>